<dbReference type="Gene3D" id="3.30.428.70">
    <property type="match status" value="1"/>
</dbReference>
<sequence length="319" mass="36172">MGTESKNKKPHPSLSSPEILDAQLAVWETARNNYTALSQVEERQLKVNGYTYKVQFNPARIISSAAKVDDNSIRERKCFLCSSNRPSEQKGINFNNHYSILVNPYPIFPYHFTIAEHEHTKQRILLRFSDMIDLADILNDCVIFYNGPECGASAPDHAHFQAGSKGFLPIEKGLQTKEVARYGKAILKVSDDILRTALCIESNDKADAIKLFHLIYSTLETQICNNNEPMMNILVWYENYTWTVCLFLRAKHRPSCYFAEGKENLLISPASVDLGGVFITPLENDFQKITASNIAAILKEICISPADLRKLIQQIRKQL</sequence>
<dbReference type="AlphaFoldDB" id="A0A5J4T539"/>
<feature type="domain" description="DUF4922" evidence="1">
    <location>
        <begin position="20"/>
        <end position="163"/>
    </location>
</feature>
<evidence type="ECO:0000313" key="2">
    <source>
        <dbReference type="EMBL" id="KAA6352640.1"/>
    </source>
</evidence>
<gene>
    <name evidence="2" type="ORF">EZS27_000092</name>
</gene>
<accession>A0A5J4T539</accession>
<dbReference type="EMBL" id="SNRY01000001">
    <property type="protein sequence ID" value="KAA6352640.1"/>
    <property type="molecule type" value="Genomic_DNA"/>
</dbReference>
<organism evidence="2">
    <name type="scientific">termite gut metagenome</name>
    <dbReference type="NCBI Taxonomy" id="433724"/>
    <lineage>
        <taxon>unclassified sequences</taxon>
        <taxon>metagenomes</taxon>
        <taxon>organismal metagenomes</taxon>
    </lineage>
</organism>
<reference evidence="2" key="1">
    <citation type="submission" date="2019-03" db="EMBL/GenBank/DDBJ databases">
        <title>Single cell metagenomics reveals metabolic interactions within the superorganism composed of flagellate Streblomastix strix and complex community of Bacteroidetes bacteria on its surface.</title>
        <authorList>
            <person name="Treitli S.C."/>
            <person name="Kolisko M."/>
            <person name="Husnik F."/>
            <person name="Keeling P."/>
            <person name="Hampl V."/>
        </authorList>
    </citation>
    <scope>NUCLEOTIDE SEQUENCE</scope>
    <source>
        <strain evidence="2">STM</strain>
    </source>
</reference>
<dbReference type="InterPro" id="IPR046320">
    <property type="entry name" value="DUF4922"/>
</dbReference>
<dbReference type="InterPro" id="IPR036265">
    <property type="entry name" value="HIT-like_sf"/>
</dbReference>
<comment type="caution">
    <text evidence="2">The sequence shown here is derived from an EMBL/GenBank/DDBJ whole genome shotgun (WGS) entry which is preliminary data.</text>
</comment>
<protein>
    <recommendedName>
        <fullName evidence="1">DUF4922 domain-containing protein</fullName>
    </recommendedName>
</protein>
<dbReference type="Pfam" id="PF16269">
    <property type="entry name" value="DUF4922"/>
    <property type="match status" value="1"/>
</dbReference>
<proteinExistence type="predicted"/>
<dbReference type="SUPFAM" id="SSF54197">
    <property type="entry name" value="HIT-like"/>
    <property type="match status" value="1"/>
</dbReference>
<evidence type="ECO:0000259" key="1">
    <source>
        <dbReference type="Pfam" id="PF16269"/>
    </source>
</evidence>
<name>A0A5J4T539_9ZZZZ</name>
<dbReference type="InterPro" id="IPR043171">
    <property type="entry name" value="Ap4A_phos1/2-like"/>
</dbReference>